<evidence type="ECO:0000313" key="3">
    <source>
        <dbReference type="EMBL" id="QDU65866.1"/>
    </source>
</evidence>
<proteinExistence type="predicted"/>
<dbReference type="InterPro" id="IPR029442">
    <property type="entry name" value="GyrI-like"/>
</dbReference>
<organism evidence="3 4">
    <name type="scientific">Engelhardtia mirabilis</name>
    <dbReference type="NCBI Taxonomy" id="2528011"/>
    <lineage>
        <taxon>Bacteria</taxon>
        <taxon>Pseudomonadati</taxon>
        <taxon>Planctomycetota</taxon>
        <taxon>Planctomycetia</taxon>
        <taxon>Planctomycetia incertae sedis</taxon>
        <taxon>Engelhardtia</taxon>
    </lineage>
</organism>
<feature type="domain" description="AraC effector-binding" evidence="2">
    <location>
        <begin position="3"/>
        <end position="153"/>
    </location>
</feature>
<evidence type="ECO:0000256" key="1">
    <source>
        <dbReference type="SAM" id="MobiDB-lite"/>
    </source>
</evidence>
<dbReference type="Pfam" id="PF06445">
    <property type="entry name" value="GyrI-like"/>
    <property type="match status" value="1"/>
</dbReference>
<dbReference type="EMBL" id="CP036287">
    <property type="protein sequence ID" value="QDU65866.1"/>
    <property type="molecule type" value="Genomic_DNA"/>
</dbReference>
<evidence type="ECO:0000259" key="2">
    <source>
        <dbReference type="SMART" id="SM00871"/>
    </source>
</evidence>
<evidence type="ECO:0000313" key="4">
    <source>
        <dbReference type="Proteomes" id="UP000316921"/>
    </source>
</evidence>
<dbReference type="InterPro" id="IPR011256">
    <property type="entry name" value="Reg_factor_effector_dom_sf"/>
</dbReference>
<accession>A0A518BFX7</accession>
<dbReference type="Proteomes" id="UP000316921">
    <property type="component" value="Chromosome"/>
</dbReference>
<protein>
    <submittedName>
        <fullName evidence="3">Bacterial transcription activator, effector binding domain</fullName>
    </submittedName>
</protein>
<dbReference type="Gene3D" id="3.20.80.10">
    <property type="entry name" value="Regulatory factor, effector binding domain"/>
    <property type="match status" value="1"/>
</dbReference>
<dbReference type="SMART" id="SM00871">
    <property type="entry name" value="AraC_E_bind"/>
    <property type="match status" value="1"/>
</dbReference>
<dbReference type="KEGG" id="pbap:Pla133_09320"/>
<keyword evidence="4" id="KW-1185">Reference proteome</keyword>
<dbReference type="InterPro" id="IPR010499">
    <property type="entry name" value="AraC_E-bd"/>
</dbReference>
<name>A0A518BFX7_9BACT</name>
<gene>
    <name evidence="3" type="ORF">Pla133_09320</name>
</gene>
<dbReference type="AlphaFoldDB" id="A0A518BFX7"/>
<reference evidence="3 4" key="1">
    <citation type="submission" date="2019-02" db="EMBL/GenBank/DDBJ databases">
        <title>Deep-cultivation of Planctomycetes and their phenomic and genomic characterization uncovers novel biology.</title>
        <authorList>
            <person name="Wiegand S."/>
            <person name="Jogler M."/>
            <person name="Boedeker C."/>
            <person name="Pinto D."/>
            <person name="Vollmers J."/>
            <person name="Rivas-Marin E."/>
            <person name="Kohn T."/>
            <person name="Peeters S.H."/>
            <person name="Heuer A."/>
            <person name="Rast P."/>
            <person name="Oberbeckmann S."/>
            <person name="Bunk B."/>
            <person name="Jeske O."/>
            <person name="Meyerdierks A."/>
            <person name="Storesund J.E."/>
            <person name="Kallscheuer N."/>
            <person name="Luecker S."/>
            <person name="Lage O.M."/>
            <person name="Pohl T."/>
            <person name="Merkel B.J."/>
            <person name="Hornburger P."/>
            <person name="Mueller R.-W."/>
            <person name="Bruemmer F."/>
            <person name="Labrenz M."/>
            <person name="Spormann A.M."/>
            <person name="Op den Camp H."/>
            <person name="Overmann J."/>
            <person name="Amann R."/>
            <person name="Jetten M.S.M."/>
            <person name="Mascher T."/>
            <person name="Medema M.H."/>
            <person name="Devos D.P."/>
            <person name="Kaster A.-K."/>
            <person name="Ovreas L."/>
            <person name="Rohde M."/>
            <person name="Galperin M.Y."/>
            <person name="Jogler C."/>
        </authorList>
    </citation>
    <scope>NUCLEOTIDE SEQUENCE [LARGE SCALE GENOMIC DNA]</scope>
    <source>
        <strain evidence="3 4">Pla133</strain>
    </source>
</reference>
<sequence>MLENPHVTSTARQPTAVIRFTIPRDEIQAVMGPAIGEVMATVKAQGLGPAGPVFSRHFRMDPEVFEFEVGVPVPRAVEPAGRVVASELPATRVARAVYRGPYEGLGQAWGEFIAWIEAQGLEHGPSLWESYVAGSESGSDPTAWRTEFNRPLVD</sequence>
<dbReference type="RefSeq" id="WP_145062895.1">
    <property type="nucleotide sequence ID" value="NZ_CP036287.1"/>
</dbReference>
<feature type="region of interest" description="Disordered" evidence="1">
    <location>
        <begin position="135"/>
        <end position="154"/>
    </location>
</feature>
<dbReference type="SUPFAM" id="SSF55136">
    <property type="entry name" value="Probable bacterial effector-binding domain"/>
    <property type="match status" value="1"/>
</dbReference>